<keyword evidence="1" id="KW-1133">Transmembrane helix</keyword>
<feature type="transmembrane region" description="Helical" evidence="1">
    <location>
        <begin position="114"/>
        <end position="137"/>
    </location>
</feature>
<comment type="caution">
    <text evidence="2">The sequence shown here is derived from an EMBL/GenBank/DDBJ whole genome shotgun (WGS) entry which is preliminary data.</text>
</comment>
<feature type="transmembrane region" description="Helical" evidence="1">
    <location>
        <begin position="168"/>
        <end position="187"/>
    </location>
</feature>
<evidence type="ECO:0000256" key="1">
    <source>
        <dbReference type="SAM" id="Phobius"/>
    </source>
</evidence>
<dbReference type="EMBL" id="JALJOU010000008">
    <property type="protein sequence ID" value="KAK9842291.1"/>
    <property type="molecule type" value="Genomic_DNA"/>
</dbReference>
<feature type="transmembrane region" description="Helical" evidence="1">
    <location>
        <begin position="41"/>
        <end position="59"/>
    </location>
</feature>
<proteinExistence type="predicted"/>
<reference evidence="2 3" key="1">
    <citation type="journal article" date="2024" name="Nat. Commun.">
        <title>Phylogenomics reveals the evolutionary origins of lichenization in chlorophyte algae.</title>
        <authorList>
            <person name="Puginier C."/>
            <person name="Libourel C."/>
            <person name="Otte J."/>
            <person name="Skaloud P."/>
            <person name="Haon M."/>
            <person name="Grisel S."/>
            <person name="Petersen M."/>
            <person name="Berrin J.G."/>
            <person name="Delaux P.M."/>
            <person name="Dal Grande F."/>
            <person name="Keller J."/>
        </authorList>
    </citation>
    <scope>NUCLEOTIDE SEQUENCE [LARGE SCALE GENOMIC DNA]</scope>
    <source>
        <strain evidence="2 3">SAG 245.80</strain>
    </source>
</reference>
<dbReference type="AlphaFoldDB" id="A0AAW1S9K6"/>
<evidence type="ECO:0000313" key="3">
    <source>
        <dbReference type="Proteomes" id="UP001445335"/>
    </source>
</evidence>
<name>A0AAW1S9K6_9CHLO</name>
<keyword evidence="1" id="KW-0472">Membrane</keyword>
<organism evidence="2 3">
    <name type="scientific">Elliptochloris bilobata</name>
    <dbReference type="NCBI Taxonomy" id="381761"/>
    <lineage>
        <taxon>Eukaryota</taxon>
        <taxon>Viridiplantae</taxon>
        <taxon>Chlorophyta</taxon>
        <taxon>core chlorophytes</taxon>
        <taxon>Trebouxiophyceae</taxon>
        <taxon>Trebouxiophyceae incertae sedis</taxon>
        <taxon>Elliptochloris clade</taxon>
        <taxon>Elliptochloris</taxon>
    </lineage>
</organism>
<dbReference type="Proteomes" id="UP001445335">
    <property type="component" value="Unassembled WGS sequence"/>
</dbReference>
<feature type="transmembrane region" description="Helical" evidence="1">
    <location>
        <begin position="82"/>
        <end position="102"/>
    </location>
</feature>
<keyword evidence="1" id="KW-0812">Transmembrane</keyword>
<keyword evidence="3" id="KW-1185">Reference proteome</keyword>
<evidence type="ECO:0000313" key="2">
    <source>
        <dbReference type="EMBL" id="KAK9842291.1"/>
    </source>
</evidence>
<protein>
    <submittedName>
        <fullName evidence="2">Uncharacterized protein</fullName>
    </submittedName>
</protein>
<accession>A0AAW1S9K6</accession>
<gene>
    <name evidence="2" type="ORF">WJX81_004935</name>
</gene>
<sequence>MANAQQEPLLLVSYGMPMSGEQRRLCPVLPRPEARRVHGRVYLLFMSAVFLGLAAYLLTQSRQLLRTAEEASQSLWRPGSDIFGNMVLAIGLLVLWLGLLGLHAAVADHPVSTGMFVGAVLISVHVEAMLGACYYHYKSLIWAAAPFDLTGGLPKVLEFVDGQTKGTALVSGGIALLQAFSIAAGLLHGHFQTRALRQQNWQCHVAA</sequence>